<reference evidence="7 8" key="1">
    <citation type="submission" date="2015-04" db="EMBL/GenBank/DDBJ databases">
        <title>Complete Genome Sequence of Kosmotoga pacifica SLHLJ1.</title>
        <authorList>
            <person name="Jiang L.J."/>
            <person name="Shao Z.Z."/>
            <person name="Jebbar M."/>
        </authorList>
    </citation>
    <scope>NUCLEOTIDE SEQUENCE [LARGE SCALE GENOMIC DNA]</scope>
    <source>
        <strain evidence="7 8">SLHLJ1</strain>
    </source>
</reference>
<keyword evidence="5" id="KW-1133">Transmembrane helix</keyword>
<keyword evidence="1" id="KW-0949">S-adenosyl-L-methionine</keyword>
<dbReference type="EMBL" id="CP011232">
    <property type="protein sequence ID" value="AKI98316.1"/>
    <property type="molecule type" value="Genomic_DNA"/>
</dbReference>
<name>A0A0G2ZE42_9BACT</name>
<dbReference type="AlphaFoldDB" id="A0A0G2ZE42"/>
<protein>
    <recommendedName>
        <fullName evidence="6">Radical SAM core domain-containing protein</fullName>
    </recommendedName>
</protein>
<keyword evidence="8" id="KW-1185">Reference proteome</keyword>
<feature type="transmembrane region" description="Helical" evidence="5">
    <location>
        <begin position="258"/>
        <end position="275"/>
    </location>
</feature>
<evidence type="ECO:0000256" key="4">
    <source>
        <dbReference type="ARBA" id="ARBA00023014"/>
    </source>
</evidence>
<gene>
    <name evidence="7" type="ORF">IX53_07330</name>
</gene>
<sequence>MRVKPSRNIGLTKYIFPSESVGLYLHVPFCKHFCAFCPYHKLKYDPVLAREYVGLVIKEYRLHELKQFNSLYIGGGTPSGDPELLKRLLNFLRDDVSGEIALEVHPLDASTEKLREIKALGVNYVSLGIQSFSDEVLEHFGRDHSARDSFLALKNSIDAGFDFVDVDLVFDPLSFTSESIQNDLESAMRLLPQQISVYPMMRFSYTKFKNTRNDSKNELKIFDGLDEIADRNGYERDTLWTYRRKDLNKRYTSVAREFYLGLGLSASTFTGNVFATNTFSLDHYRKSLAEKSLPIGSQFSLNVFQGALYYSFWAFYAGRLDFSRLSGFFPGAAKKLRFLLEWLRIMGYLTRRDNLYLLTRRGRRNFHRTEEWLTYAFIDPLWRKLRSEGSQL</sequence>
<dbReference type="Proteomes" id="UP000035159">
    <property type="component" value="Chromosome"/>
</dbReference>
<dbReference type="PROSITE" id="PS51918">
    <property type="entry name" value="RADICAL_SAM"/>
    <property type="match status" value="1"/>
</dbReference>
<dbReference type="Pfam" id="PF04055">
    <property type="entry name" value="Radical_SAM"/>
    <property type="match status" value="1"/>
</dbReference>
<dbReference type="GO" id="GO:0005737">
    <property type="term" value="C:cytoplasm"/>
    <property type="evidence" value="ECO:0007669"/>
    <property type="project" value="TreeGrafter"/>
</dbReference>
<evidence type="ECO:0000313" key="7">
    <source>
        <dbReference type="EMBL" id="AKI98316.1"/>
    </source>
</evidence>
<dbReference type="STRING" id="1330330.IX53_07330"/>
<dbReference type="SUPFAM" id="SSF102114">
    <property type="entry name" value="Radical SAM enzymes"/>
    <property type="match status" value="1"/>
</dbReference>
<evidence type="ECO:0000256" key="5">
    <source>
        <dbReference type="SAM" id="Phobius"/>
    </source>
</evidence>
<feature type="transmembrane region" description="Helical" evidence="5">
    <location>
        <begin position="295"/>
        <end position="316"/>
    </location>
</feature>
<dbReference type="InterPro" id="IPR013785">
    <property type="entry name" value="Aldolase_TIM"/>
</dbReference>
<dbReference type="InterPro" id="IPR058240">
    <property type="entry name" value="rSAM_sf"/>
</dbReference>
<evidence type="ECO:0000313" key="8">
    <source>
        <dbReference type="Proteomes" id="UP000035159"/>
    </source>
</evidence>
<dbReference type="GO" id="GO:0006779">
    <property type="term" value="P:porphyrin-containing compound biosynthetic process"/>
    <property type="evidence" value="ECO:0007669"/>
    <property type="project" value="TreeGrafter"/>
</dbReference>
<keyword evidence="5" id="KW-0812">Transmembrane</keyword>
<evidence type="ECO:0000256" key="2">
    <source>
        <dbReference type="ARBA" id="ARBA00022723"/>
    </source>
</evidence>
<dbReference type="PATRIC" id="fig|1330330.3.peg.1482"/>
<dbReference type="InterPro" id="IPR007197">
    <property type="entry name" value="rSAM"/>
</dbReference>
<dbReference type="Gene3D" id="3.20.20.70">
    <property type="entry name" value="Aldolase class I"/>
    <property type="match status" value="1"/>
</dbReference>
<evidence type="ECO:0000256" key="3">
    <source>
        <dbReference type="ARBA" id="ARBA00023004"/>
    </source>
</evidence>
<keyword evidence="5" id="KW-0472">Membrane</keyword>
<accession>A0A0G2ZE42</accession>
<evidence type="ECO:0000259" key="6">
    <source>
        <dbReference type="PROSITE" id="PS51918"/>
    </source>
</evidence>
<dbReference type="KEGG" id="kpf:IX53_07330"/>
<proteinExistence type="predicted"/>
<dbReference type="PANTHER" id="PTHR13932:SF5">
    <property type="entry name" value="RADICAL S-ADENOSYL METHIONINE DOMAIN-CONTAINING PROTEIN 1, MITOCHONDRIAL"/>
    <property type="match status" value="1"/>
</dbReference>
<dbReference type="PANTHER" id="PTHR13932">
    <property type="entry name" value="COPROPORPHYRINIGEN III OXIDASE"/>
    <property type="match status" value="1"/>
</dbReference>
<dbReference type="InterPro" id="IPR034505">
    <property type="entry name" value="Coproporphyrinogen-III_oxidase"/>
</dbReference>
<organism evidence="7 8">
    <name type="scientific">Kosmotoga pacifica</name>
    <dbReference type="NCBI Taxonomy" id="1330330"/>
    <lineage>
        <taxon>Bacteria</taxon>
        <taxon>Thermotogati</taxon>
        <taxon>Thermotogota</taxon>
        <taxon>Thermotogae</taxon>
        <taxon>Kosmotogales</taxon>
        <taxon>Kosmotogaceae</taxon>
        <taxon>Kosmotoga</taxon>
    </lineage>
</organism>
<keyword evidence="2" id="KW-0479">Metal-binding</keyword>
<dbReference type="GO" id="GO:0046872">
    <property type="term" value="F:metal ion binding"/>
    <property type="evidence" value="ECO:0007669"/>
    <property type="project" value="UniProtKB-KW"/>
</dbReference>
<dbReference type="GO" id="GO:0051539">
    <property type="term" value="F:4 iron, 4 sulfur cluster binding"/>
    <property type="evidence" value="ECO:0007669"/>
    <property type="project" value="TreeGrafter"/>
</dbReference>
<dbReference type="GO" id="GO:0003824">
    <property type="term" value="F:catalytic activity"/>
    <property type="evidence" value="ECO:0007669"/>
    <property type="project" value="InterPro"/>
</dbReference>
<feature type="domain" description="Radical SAM core" evidence="6">
    <location>
        <begin position="15"/>
        <end position="235"/>
    </location>
</feature>
<dbReference type="CDD" id="cd01335">
    <property type="entry name" value="Radical_SAM"/>
    <property type="match status" value="1"/>
</dbReference>
<keyword evidence="4" id="KW-0411">Iron-sulfur</keyword>
<dbReference type="SFLD" id="SFLDG01065">
    <property type="entry name" value="anaerobic_coproporphyrinogen-I"/>
    <property type="match status" value="1"/>
</dbReference>
<keyword evidence="3" id="KW-0408">Iron</keyword>
<dbReference type="SFLD" id="SFLDS00029">
    <property type="entry name" value="Radical_SAM"/>
    <property type="match status" value="1"/>
</dbReference>
<dbReference type="InterPro" id="IPR006638">
    <property type="entry name" value="Elp3/MiaA/NifB-like_rSAM"/>
</dbReference>
<evidence type="ECO:0000256" key="1">
    <source>
        <dbReference type="ARBA" id="ARBA00022691"/>
    </source>
</evidence>
<dbReference type="SMART" id="SM00729">
    <property type="entry name" value="Elp3"/>
    <property type="match status" value="1"/>
</dbReference>